<dbReference type="STRING" id="1523247.SAMN05660464_0328"/>
<keyword evidence="1" id="KW-0812">Transmembrane</keyword>
<gene>
    <name evidence="2" type="ORF">SAMN05660464_0328</name>
</gene>
<dbReference type="RefSeq" id="WP_091116404.1">
    <property type="nucleotide sequence ID" value="NZ_FOWQ01000011.1"/>
</dbReference>
<reference evidence="3" key="1">
    <citation type="submission" date="2016-10" db="EMBL/GenBank/DDBJ databases">
        <authorList>
            <person name="Varghese N."/>
            <person name="Submissions S."/>
        </authorList>
    </citation>
    <scope>NUCLEOTIDE SEQUENCE [LARGE SCALE GENOMIC DNA]</scope>
    <source>
        <strain evidence="3">DSM 44208</strain>
    </source>
</reference>
<sequence>MLHARVRADLAAVLALLAASAAVGVLALATARGLVPLGGDSYRTEFVSGWWWLAFLLAPVPALAGRRRPVVARVLVLALVGPQFVTAVVCVTRYRESGFGEGLEALAFLHPLLLTAVAAVLVAALRRRG</sequence>
<feature type="transmembrane region" description="Helical" evidence="1">
    <location>
        <begin position="49"/>
        <end position="65"/>
    </location>
</feature>
<dbReference type="Proteomes" id="UP000198857">
    <property type="component" value="Unassembled WGS sequence"/>
</dbReference>
<keyword evidence="1" id="KW-0472">Membrane</keyword>
<organism evidence="2 3">
    <name type="scientific">Geodermatophilus dictyosporus</name>
    <dbReference type="NCBI Taxonomy" id="1523247"/>
    <lineage>
        <taxon>Bacteria</taxon>
        <taxon>Bacillati</taxon>
        <taxon>Actinomycetota</taxon>
        <taxon>Actinomycetes</taxon>
        <taxon>Geodermatophilales</taxon>
        <taxon>Geodermatophilaceae</taxon>
        <taxon>Geodermatophilus</taxon>
    </lineage>
</organism>
<dbReference type="AlphaFoldDB" id="A0A1I5UN33"/>
<evidence type="ECO:0000256" key="1">
    <source>
        <dbReference type="SAM" id="Phobius"/>
    </source>
</evidence>
<keyword evidence="3" id="KW-1185">Reference proteome</keyword>
<protein>
    <submittedName>
        <fullName evidence="2">Uncharacterized protein</fullName>
    </submittedName>
</protein>
<evidence type="ECO:0000313" key="2">
    <source>
        <dbReference type="EMBL" id="SFP96630.1"/>
    </source>
</evidence>
<dbReference type="EMBL" id="FOWQ01000011">
    <property type="protein sequence ID" value="SFP96630.1"/>
    <property type="molecule type" value="Genomic_DNA"/>
</dbReference>
<keyword evidence="1" id="KW-1133">Transmembrane helix</keyword>
<name>A0A1I5UN33_9ACTN</name>
<accession>A0A1I5UN33</accession>
<feature type="transmembrane region" description="Helical" evidence="1">
    <location>
        <begin position="106"/>
        <end position="125"/>
    </location>
</feature>
<evidence type="ECO:0000313" key="3">
    <source>
        <dbReference type="Proteomes" id="UP000198857"/>
    </source>
</evidence>
<proteinExistence type="predicted"/>
<feature type="transmembrane region" description="Helical" evidence="1">
    <location>
        <begin position="74"/>
        <end position="94"/>
    </location>
</feature>